<reference evidence="2" key="1">
    <citation type="submission" date="2022-11" db="UniProtKB">
        <authorList>
            <consortium name="WormBaseParasite"/>
        </authorList>
    </citation>
    <scope>IDENTIFICATION</scope>
</reference>
<evidence type="ECO:0000313" key="2">
    <source>
        <dbReference type="WBParaSite" id="PS1159_v2.g10050.t1"/>
    </source>
</evidence>
<protein>
    <submittedName>
        <fullName evidence="2">MOSC domain-containing protein</fullName>
    </submittedName>
</protein>
<sequence>MVLIESEVINNNILIIKIPNGNCVNINLEEVESRNDIRNAILHFKQRQEGFDCGNEVGEFLGNFLETRNQRSLRLLYFKCGMKTERNYTTNSEFWLNPVPILNDFLAYQDLSTFMLTTESSVIELNERLNELKEDDKCKVSTRNFRPNISVKGTKPFDEDWWNEVKIGEAIFSCYRPCSRCIFITVNPDTGFLMKNMQPLRLLRTYRIAPKGKLRDFYGESPIFGVYMILKKEGRINVGVVADAPPFTLTRLLS</sequence>
<organism evidence="1 2">
    <name type="scientific">Panagrolaimus sp. PS1159</name>
    <dbReference type="NCBI Taxonomy" id="55785"/>
    <lineage>
        <taxon>Eukaryota</taxon>
        <taxon>Metazoa</taxon>
        <taxon>Ecdysozoa</taxon>
        <taxon>Nematoda</taxon>
        <taxon>Chromadorea</taxon>
        <taxon>Rhabditida</taxon>
        <taxon>Tylenchina</taxon>
        <taxon>Panagrolaimomorpha</taxon>
        <taxon>Panagrolaimoidea</taxon>
        <taxon>Panagrolaimidae</taxon>
        <taxon>Panagrolaimus</taxon>
    </lineage>
</organism>
<dbReference type="WBParaSite" id="PS1159_v2.g10050.t1">
    <property type="protein sequence ID" value="PS1159_v2.g10050.t1"/>
    <property type="gene ID" value="PS1159_v2.g10050"/>
</dbReference>
<accession>A0AC35ER26</accession>
<proteinExistence type="predicted"/>
<dbReference type="Proteomes" id="UP000887580">
    <property type="component" value="Unplaced"/>
</dbReference>
<name>A0AC35ER26_9BILA</name>
<evidence type="ECO:0000313" key="1">
    <source>
        <dbReference type="Proteomes" id="UP000887580"/>
    </source>
</evidence>